<comment type="caution">
    <text evidence="2">The sequence shown here is derived from an EMBL/GenBank/DDBJ whole genome shotgun (WGS) entry which is preliminary data.</text>
</comment>
<gene>
    <name evidence="2" type="ORF">DRF67_14560</name>
</gene>
<protein>
    <submittedName>
        <fullName evidence="2">Transglutaminase</fullName>
    </submittedName>
</protein>
<dbReference type="Gene3D" id="2.60.40.3140">
    <property type="match status" value="1"/>
</dbReference>
<dbReference type="Gene3D" id="3.10.620.30">
    <property type="match status" value="1"/>
</dbReference>
<name>A0A3D9AYT5_9FLAO</name>
<dbReference type="Pfam" id="PF01841">
    <property type="entry name" value="Transglut_core"/>
    <property type="match status" value="1"/>
</dbReference>
<dbReference type="EMBL" id="QNVV01000013">
    <property type="protein sequence ID" value="REC46493.1"/>
    <property type="molecule type" value="Genomic_DNA"/>
</dbReference>
<organism evidence="2 3">
    <name type="scientific">Chryseobacterium pennipullorum</name>
    <dbReference type="NCBI Taxonomy" id="2258963"/>
    <lineage>
        <taxon>Bacteria</taxon>
        <taxon>Pseudomonadati</taxon>
        <taxon>Bacteroidota</taxon>
        <taxon>Flavobacteriia</taxon>
        <taxon>Flavobacteriales</taxon>
        <taxon>Weeksellaceae</taxon>
        <taxon>Chryseobacterium group</taxon>
        <taxon>Chryseobacterium</taxon>
    </lineage>
</organism>
<evidence type="ECO:0000259" key="1">
    <source>
        <dbReference type="Pfam" id="PF01841"/>
    </source>
</evidence>
<dbReference type="Proteomes" id="UP000256257">
    <property type="component" value="Unassembled WGS sequence"/>
</dbReference>
<evidence type="ECO:0000313" key="3">
    <source>
        <dbReference type="Proteomes" id="UP000256257"/>
    </source>
</evidence>
<dbReference type="InterPro" id="IPR002931">
    <property type="entry name" value="Transglutaminase-like"/>
</dbReference>
<dbReference type="SUPFAM" id="SSF54001">
    <property type="entry name" value="Cysteine proteinases"/>
    <property type="match status" value="1"/>
</dbReference>
<dbReference type="AlphaFoldDB" id="A0A3D9AYT5"/>
<dbReference type="InterPro" id="IPR038765">
    <property type="entry name" value="Papain-like_cys_pep_sf"/>
</dbReference>
<evidence type="ECO:0000313" key="2">
    <source>
        <dbReference type="EMBL" id="REC46493.1"/>
    </source>
</evidence>
<feature type="domain" description="Transglutaminase-like" evidence="1">
    <location>
        <begin position="160"/>
        <end position="218"/>
    </location>
</feature>
<accession>A0A3D9AYT5</accession>
<dbReference type="Gene3D" id="2.60.120.1130">
    <property type="match status" value="1"/>
</dbReference>
<proteinExistence type="predicted"/>
<sequence length="501" mass="57826">MDGSVIEYKYKIESAQIFTINQVMEYDIPVVYEEFNLEHPQSLAYNFNNPGNLLIPKYNVSITENRSNLLYHIFRYGYENVKPVKNELFVKDPSRYRTKLKAQLAYLSMRYRSGEFTYDKSTDWNKVAELLSEDEKFGGFLKGDVSGIVPDEIKNYYEINERANRIFNFVKTNYKWNRQSCIIPSQNLRQLLKSKAGNSADINLLLVLLLRNAGIEANPLLISTVDNGILNITSMDVDGMNFALAATKINGTFNLYDATSYNAKANLMRQRNWNEFGILFQKNKGTEIAFTNNNISEKKSLIHATVNTEDLEIKGDYTQEVSGLYALEEYEDFDLNKDKYNQSFKTKLEVNTTEVDSRLLDNSNFETKLKFSGSNLVDKVGEKLIINSSLFLKSDIETFDQADARKYPIDFISGFVKEKKVELTIPENYRVGDLPKNKKIKTDDQEISYSYLIENKGEKLILTSRVEVKHSTYPKEFYPAFKQIWKSISDCENQVISLVKK</sequence>
<keyword evidence="3" id="KW-1185">Reference proteome</keyword>
<reference evidence="2 3" key="1">
    <citation type="submission" date="2018-06" db="EMBL/GenBank/DDBJ databases">
        <title>Novel Chryseobacterium species.</title>
        <authorList>
            <person name="Newman J."/>
            <person name="Hugo C."/>
            <person name="Oosthuizen L."/>
            <person name="Charimba G."/>
        </authorList>
    </citation>
    <scope>NUCLEOTIDE SEQUENCE [LARGE SCALE GENOMIC DNA]</scope>
    <source>
        <strain evidence="2 3">7_F195</strain>
    </source>
</reference>